<evidence type="ECO:0000256" key="4">
    <source>
        <dbReference type="PROSITE-ProRule" id="PRU00335"/>
    </source>
</evidence>
<proteinExistence type="predicted"/>
<feature type="DNA-binding region" description="H-T-H motif" evidence="4">
    <location>
        <begin position="40"/>
        <end position="59"/>
    </location>
</feature>
<dbReference type="SUPFAM" id="SSF46689">
    <property type="entry name" value="Homeodomain-like"/>
    <property type="match status" value="1"/>
</dbReference>
<dbReference type="InterPro" id="IPR036271">
    <property type="entry name" value="Tet_transcr_reg_TetR-rel_C_sf"/>
</dbReference>
<dbReference type="Pfam" id="PF00440">
    <property type="entry name" value="TetR_N"/>
    <property type="match status" value="1"/>
</dbReference>
<dbReference type="PROSITE" id="PS50977">
    <property type="entry name" value="HTH_TETR_2"/>
    <property type="match status" value="1"/>
</dbReference>
<evidence type="ECO:0000256" key="1">
    <source>
        <dbReference type="ARBA" id="ARBA00023015"/>
    </source>
</evidence>
<dbReference type="Gene3D" id="1.10.357.10">
    <property type="entry name" value="Tetracycline Repressor, domain 2"/>
    <property type="match status" value="1"/>
</dbReference>
<dbReference type="InterPro" id="IPR050109">
    <property type="entry name" value="HTH-type_TetR-like_transc_reg"/>
</dbReference>
<sequence>MAQAKSTGKSTRPERRAFTAEQVVDIALDLLDTGGPGALSIRAVAARLGVNPNAVYTYVASRADLERAVIERVLATVPLAPLTDPGVDWTSAVIQFALGLREEVLRHPGVTELLMTGPMDGPAARDVGEALLDCFARGGLTPTARARGVYAVIVQVIGSVALEVAETDGKPPLPPESERVTRRRGLLDHIDATRWPRTAASADLMADWISVDQFVWGLRAVLVGLSVS</sequence>
<dbReference type="InterPro" id="IPR001647">
    <property type="entry name" value="HTH_TetR"/>
</dbReference>
<dbReference type="Proteomes" id="UP001601444">
    <property type="component" value="Unassembled WGS sequence"/>
</dbReference>
<dbReference type="PANTHER" id="PTHR30055:SF151">
    <property type="entry name" value="TRANSCRIPTIONAL REGULATORY PROTEIN"/>
    <property type="match status" value="1"/>
</dbReference>
<name>A0ABW6PM95_9NOCA</name>
<dbReference type="PANTHER" id="PTHR30055">
    <property type="entry name" value="HTH-TYPE TRANSCRIPTIONAL REGULATOR RUTR"/>
    <property type="match status" value="1"/>
</dbReference>
<dbReference type="EMBL" id="JBIAMX010000005">
    <property type="protein sequence ID" value="MFF0543468.1"/>
    <property type="molecule type" value="Genomic_DNA"/>
</dbReference>
<keyword evidence="3" id="KW-0804">Transcription</keyword>
<protein>
    <submittedName>
        <fullName evidence="6">TetR/AcrR family transcriptional regulator</fullName>
    </submittedName>
</protein>
<dbReference type="InterPro" id="IPR009057">
    <property type="entry name" value="Homeodomain-like_sf"/>
</dbReference>
<keyword evidence="2 4" id="KW-0238">DNA-binding</keyword>
<evidence type="ECO:0000313" key="6">
    <source>
        <dbReference type="EMBL" id="MFF0543468.1"/>
    </source>
</evidence>
<gene>
    <name evidence="6" type="ORF">ACFYTF_11600</name>
</gene>
<comment type="caution">
    <text evidence="6">The sequence shown here is derived from an EMBL/GenBank/DDBJ whole genome shotgun (WGS) entry which is preliminary data.</text>
</comment>
<keyword evidence="7" id="KW-1185">Reference proteome</keyword>
<feature type="domain" description="HTH tetR-type" evidence="5">
    <location>
        <begin position="17"/>
        <end position="77"/>
    </location>
</feature>
<evidence type="ECO:0000256" key="2">
    <source>
        <dbReference type="ARBA" id="ARBA00023125"/>
    </source>
</evidence>
<dbReference type="InterPro" id="IPR004111">
    <property type="entry name" value="Repressor_TetR_C"/>
</dbReference>
<dbReference type="RefSeq" id="WP_387700101.1">
    <property type="nucleotide sequence ID" value="NZ_JBIAMX010000005.1"/>
</dbReference>
<dbReference type="SUPFAM" id="SSF48498">
    <property type="entry name" value="Tetracyclin repressor-like, C-terminal domain"/>
    <property type="match status" value="1"/>
</dbReference>
<dbReference type="Pfam" id="PF02909">
    <property type="entry name" value="TetR_C_1"/>
    <property type="match status" value="1"/>
</dbReference>
<evidence type="ECO:0000256" key="3">
    <source>
        <dbReference type="ARBA" id="ARBA00023163"/>
    </source>
</evidence>
<keyword evidence="1" id="KW-0805">Transcription regulation</keyword>
<evidence type="ECO:0000259" key="5">
    <source>
        <dbReference type="PROSITE" id="PS50977"/>
    </source>
</evidence>
<organism evidence="6 7">
    <name type="scientific">Nocardia thailandica</name>
    <dbReference type="NCBI Taxonomy" id="257275"/>
    <lineage>
        <taxon>Bacteria</taxon>
        <taxon>Bacillati</taxon>
        <taxon>Actinomycetota</taxon>
        <taxon>Actinomycetes</taxon>
        <taxon>Mycobacteriales</taxon>
        <taxon>Nocardiaceae</taxon>
        <taxon>Nocardia</taxon>
    </lineage>
</organism>
<reference evidence="6 7" key="1">
    <citation type="submission" date="2024-10" db="EMBL/GenBank/DDBJ databases">
        <title>The Natural Products Discovery Center: Release of the First 8490 Sequenced Strains for Exploring Actinobacteria Biosynthetic Diversity.</title>
        <authorList>
            <person name="Kalkreuter E."/>
            <person name="Kautsar S.A."/>
            <person name="Yang D."/>
            <person name="Bader C.D."/>
            <person name="Teijaro C.N."/>
            <person name="Fluegel L."/>
            <person name="Davis C.M."/>
            <person name="Simpson J.R."/>
            <person name="Lauterbach L."/>
            <person name="Steele A.D."/>
            <person name="Gui C."/>
            <person name="Meng S."/>
            <person name="Li G."/>
            <person name="Viehrig K."/>
            <person name="Ye F."/>
            <person name="Su P."/>
            <person name="Kiefer A.F."/>
            <person name="Nichols A."/>
            <person name="Cepeda A.J."/>
            <person name="Yan W."/>
            <person name="Fan B."/>
            <person name="Jiang Y."/>
            <person name="Adhikari A."/>
            <person name="Zheng C.-J."/>
            <person name="Schuster L."/>
            <person name="Cowan T.M."/>
            <person name="Smanski M.J."/>
            <person name="Chevrette M.G."/>
            <person name="De Carvalho L.P.S."/>
            <person name="Shen B."/>
        </authorList>
    </citation>
    <scope>NUCLEOTIDE SEQUENCE [LARGE SCALE GENOMIC DNA]</scope>
    <source>
        <strain evidence="6 7">NPDC004045</strain>
    </source>
</reference>
<accession>A0ABW6PM95</accession>
<evidence type="ECO:0000313" key="7">
    <source>
        <dbReference type="Proteomes" id="UP001601444"/>
    </source>
</evidence>